<proteinExistence type="predicted"/>
<evidence type="ECO:0000259" key="3">
    <source>
        <dbReference type="Pfam" id="PF14560"/>
    </source>
</evidence>
<feature type="region of interest" description="Disordered" evidence="2">
    <location>
        <begin position="341"/>
        <end position="363"/>
    </location>
</feature>
<dbReference type="InterPro" id="IPR050328">
    <property type="entry name" value="Dev_Immune_Receptor"/>
</dbReference>
<dbReference type="Gene3D" id="3.10.20.90">
    <property type="entry name" value="Phosphatidylinositol 3-kinase Catalytic Subunit, Chain A, domain 1"/>
    <property type="match status" value="1"/>
</dbReference>
<dbReference type="PANTHER" id="PTHR24373">
    <property type="entry name" value="SLIT RELATED LEUCINE-RICH REPEAT NEURONAL PROTEIN"/>
    <property type="match status" value="1"/>
</dbReference>
<feature type="domain" description="Ubiquitin-like" evidence="3">
    <location>
        <begin position="426"/>
        <end position="501"/>
    </location>
</feature>
<gene>
    <name evidence="4" type="ORF">STCU_02656</name>
</gene>
<dbReference type="SUPFAM" id="SSF54236">
    <property type="entry name" value="Ubiquitin-like"/>
    <property type="match status" value="1"/>
</dbReference>
<dbReference type="Pfam" id="PF14560">
    <property type="entry name" value="Ubiquitin_2"/>
    <property type="match status" value="1"/>
</dbReference>
<reference evidence="4 5" key="1">
    <citation type="journal article" date="2013" name="PLoS ONE">
        <title>Predicting the Proteins of Angomonas deanei, Strigomonas culicis and Their Respective Endosymbionts Reveals New Aspects of the Trypanosomatidae Family.</title>
        <authorList>
            <person name="Motta M.C."/>
            <person name="Martins A.C."/>
            <person name="de Souza S.S."/>
            <person name="Catta-Preta C.M."/>
            <person name="Silva R."/>
            <person name="Klein C.C."/>
            <person name="de Almeida L.G."/>
            <person name="de Lima Cunha O."/>
            <person name="Ciapina L.P."/>
            <person name="Brocchi M."/>
            <person name="Colabardini A.C."/>
            <person name="de Araujo Lima B."/>
            <person name="Machado C.R."/>
            <person name="de Almeida Soares C.M."/>
            <person name="Probst C.M."/>
            <person name="de Menezes C.B."/>
            <person name="Thompson C.E."/>
            <person name="Bartholomeu D.C."/>
            <person name="Gradia D.F."/>
            <person name="Pavoni D.P."/>
            <person name="Grisard E.C."/>
            <person name="Fantinatti-Garboggini F."/>
            <person name="Marchini F.K."/>
            <person name="Rodrigues-Luiz G.F."/>
            <person name="Wagner G."/>
            <person name="Goldman G.H."/>
            <person name="Fietto J.L."/>
            <person name="Elias M.C."/>
            <person name="Goldman M.H."/>
            <person name="Sagot M.F."/>
            <person name="Pereira M."/>
            <person name="Stoco P.H."/>
            <person name="de Mendonca-Neto R.P."/>
            <person name="Teixeira S.M."/>
            <person name="Maciel T.E."/>
            <person name="de Oliveira Mendes T.A."/>
            <person name="Urmenyi T.P."/>
            <person name="de Souza W."/>
            <person name="Schenkman S."/>
            <person name="de Vasconcelos A.T."/>
        </authorList>
    </citation>
    <scope>NUCLEOTIDE SEQUENCE [LARGE SCALE GENOMIC DNA]</scope>
</reference>
<comment type="caution">
    <text evidence="4">The sequence shown here is derived from an EMBL/GenBank/DDBJ whole genome shotgun (WGS) entry which is preliminary data.</text>
</comment>
<protein>
    <submittedName>
        <fullName evidence="4">Tubulin-specific chaperone E</fullName>
    </submittedName>
</protein>
<dbReference type="OrthoDB" id="5273213at2759"/>
<evidence type="ECO:0000256" key="1">
    <source>
        <dbReference type="ARBA" id="ARBA00022729"/>
    </source>
</evidence>
<dbReference type="SUPFAM" id="SSF52058">
    <property type="entry name" value="L domain-like"/>
    <property type="match status" value="1"/>
</dbReference>
<dbReference type="PANTHER" id="PTHR24373:SF275">
    <property type="entry name" value="TIR DOMAIN-CONTAINING PROTEIN"/>
    <property type="match status" value="1"/>
</dbReference>
<keyword evidence="1" id="KW-0732">Signal</keyword>
<dbReference type="EMBL" id="ATMH01002656">
    <property type="protein sequence ID" value="EPY32781.1"/>
    <property type="molecule type" value="Genomic_DNA"/>
</dbReference>
<accession>S9W044</accession>
<name>S9W044_9TRYP</name>
<dbReference type="AlphaFoldDB" id="S9W044"/>
<dbReference type="InterPro" id="IPR000626">
    <property type="entry name" value="Ubiquitin-like_dom"/>
</dbReference>
<evidence type="ECO:0000313" key="4">
    <source>
        <dbReference type="EMBL" id="EPY32781.1"/>
    </source>
</evidence>
<dbReference type="InterPro" id="IPR029071">
    <property type="entry name" value="Ubiquitin-like_domsf"/>
</dbReference>
<dbReference type="Gene3D" id="3.80.10.10">
    <property type="entry name" value="Ribonuclease Inhibitor"/>
    <property type="match status" value="2"/>
</dbReference>
<evidence type="ECO:0000313" key="5">
    <source>
        <dbReference type="Proteomes" id="UP000015354"/>
    </source>
</evidence>
<evidence type="ECO:0000256" key="2">
    <source>
        <dbReference type="SAM" id="MobiDB-lite"/>
    </source>
</evidence>
<sequence>MEKTRQQQSRYDKLVHVVLRSEGMTVAVKPSEVYADGSGQPFPDELAAENMKSLTELDLSANERLPFAEIAKLIGYFPLLDTLQLSDMPALLVLPPSPSPSATARLTSARLTKLVLNNVGFTSIYALQTRLLDVPALTELHLDGNHITGSFIFDSAAQKESVPDLSTLQFRNVRTLSLAHNALHSWSELNETLVAIFPQVTALYLTDNKLPNIVLPAEGTAAIEGNFTFLKKLTLLCLNDNPHITDTATIDAIRELTAHAAEQQAGAGAPDKSHMDSNNRYRHSLLRTFRISYAYIMPSWNETLKRMFVIASLPSITLLNRASIRRKERTDSELFYLQRGLAQQQQQQQGGEDAAQPQPAPLPPLPLLLEQYKDVVLSVYTEGSTASSAGATHIMLTVTLVVTNQFVATGSGAQQKGKPKATNAPFQVQKTLPSSLTIAQLKALVKATFQIDLMHQKLAYVNKGEAQSGAAEQPVELTQESQSLGYYGVSDGAVVHITDTSLR</sequence>
<organism evidence="4 5">
    <name type="scientific">Strigomonas culicis</name>
    <dbReference type="NCBI Taxonomy" id="28005"/>
    <lineage>
        <taxon>Eukaryota</taxon>
        <taxon>Discoba</taxon>
        <taxon>Euglenozoa</taxon>
        <taxon>Kinetoplastea</taxon>
        <taxon>Metakinetoplastina</taxon>
        <taxon>Trypanosomatida</taxon>
        <taxon>Trypanosomatidae</taxon>
        <taxon>Strigomonadinae</taxon>
        <taxon>Strigomonas</taxon>
    </lineage>
</organism>
<dbReference type="InterPro" id="IPR032675">
    <property type="entry name" value="LRR_dom_sf"/>
</dbReference>
<dbReference type="Proteomes" id="UP000015354">
    <property type="component" value="Unassembled WGS sequence"/>
</dbReference>
<keyword evidence="5" id="KW-1185">Reference proteome</keyword>
<feature type="compositionally biased region" description="Low complexity" evidence="2">
    <location>
        <begin position="341"/>
        <end position="357"/>
    </location>
</feature>